<dbReference type="InterPro" id="IPR041616">
    <property type="entry name" value="PheRS_beta_core"/>
</dbReference>
<dbReference type="InterPro" id="IPR045060">
    <property type="entry name" value="Phe-tRNA-ligase_IIc_bsu"/>
</dbReference>
<evidence type="ECO:0000259" key="1">
    <source>
        <dbReference type="Pfam" id="PF17759"/>
    </source>
</evidence>
<protein>
    <submittedName>
        <fullName evidence="2">Phenylalanyl-tRNA synthetase subunit beta (FARSB, pheT)</fullName>
        <ecNumber evidence="2">6.1.1.20</ecNumber>
    </submittedName>
</protein>
<dbReference type="GO" id="GO:0009328">
    <property type="term" value="C:phenylalanine-tRNA ligase complex"/>
    <property type="evidence" value="ECO:0007669"/>
    <property type="project" value="TreeGrafter"/>
</dbReference>
<dbReference type="Gene3D" id="3.30.930.10">
    <property type="entry name" value="Bira Bifunctional Protein, Domain 2"/>
    <property type="match status" value="1"/>
</dbReference>
<dbReference type="EC" id="6.1.1.20" evidence="2"/>
<accession>A0A075FV07</accession>
<proteinExistence type="predicted"/>
<dbReference type="GO" id="GO:0006432">
    <property type="term" value="P:phenylalanyl-tRNA aminoacylation"/>
    <property type="evidence" value="ECO:0007669"/>
    <property type="project" value="InterPro"/>
</dbReference>
<keyword evidence="2" id="KW-0436">Ligase</keyword>
<sequence>MDIVEEIALGYGIENITPKLSPSQTLGEKSLMTKKLELISKTVVGFGFTEVLNSSLTSKKILFDFTNRDSSQIISVMDSKSQEHTILRDSILPGLVENLSKNIHESYPQRIFETGTVFLKQNQFLR</sequence>
<dbReference type="AlphaFoldDB" id="A0A075FV07"/>
<dbReference type="EMBL" id="KF900394">
    <property type="protein sequence ID" value="AIE93457.1"/>
    <property type="molecule type" value="Genomic_DNA"/>
</dbReference>
<keyword evidence="2" id="KW-0030">Aminoacyl-tRNA synthetase</keyword>
<feature type="domain" description="Phenylalanyl tRNA synthetase beta chain core" evidence="1">
    <location>
        <begin position="24"/>
        <end position="121"/>
    </location>
</feature>
<dbReference type="SUPFAM" id="SSF55681">
    <property type="entry name" value="Class II aaRS and biotin synthetases"/>
    <property type="match status" value="1"/>
</dbReference>
<reference evidence="2" key="1">
    <citation type="journal article" date="2014" name="Genome Biol. Evol.">
        <title>Pangenome evidence for extensive interdomain horizontal transfer affecting lineage core and shell genes in uncultured planktonic thaumarchaeota and euryarchaeota.</title>
        <authorList>
            <person name="Deschamps P."/>
            <person name="Zivanovic Y."/>
            <person name="Moreira D."/>
            <person name="Rodriguez-Valera F."/>
            <person name="Lopez-Garcia P."/>
        </authorList>
    </citation>
    <scope>NUCLEOTIDE SEQUENCE</scope>
</reference>
<dbReference type="PANTHER" id="PTHR10947:SF0">
    <property type="entry name" value="PHENYLALANINE--TRNA LIGASE BETA SUBUNIT"/>
    <property type="match status" value="1"/>
</dbReference>
<dbReference type="PANTHER" id="PTHR10947">
    <property type="entry name" value="PHENYLALANYL-TRNA SYNTHETASE BETA CHAIN AND LEUCINE-RICH REPEAT-CONTAINING PROTEIN 47"/>
    <property type="match status" value="1"/>
</dbReference>
<dbReference type="GO" id="GO:0004826">
    <property type="term" value="F:phenylalanine-tRNA ligase activity"/>
    <property type="evidence" value="ECO:0007669"/>
    <property type="project" value="UniProtKB-EC"/>
</dbReference>
<evidence type="ECO:0000313" key="2">
    <source>
        <dbReference type="EMBL" id="AIE93457.1"/>
    </source>
</evidence>
<dbReference type="InterPro" id="IPR045864">
    <property type="entry name" value="aa-tRNA-synth_II/BPL/LPL"/>
</dbReference>
<gene>
    <name evidence="2" type="primary">FARSB</name>
    <name evidence="2" type="synonym">pheT</name>
</gene>
<name>A0A075FV07_9ARCH</name>
<dbReference type="Pfam" id="PF17759">
    <property type="entry name" value="tRNA_synthFbeta"/>
    <property type="match status" value="1"/>
</dbReference>
<organism evidence="2">
    <name type="scientific">uncultured marine thaumarchaeote AD1000_36_B08</name>
    <dbReference type="NCBI Taxonomy" id="1455910"/>
    <lineage>
        <taxon>Archaea</taxon>
        <taxon>Nitrososphaerota</taxon>
        <taxon>environmental samples</taxon>
    </lineage>
</organism>